<evidence type="ECO:0000256" key="5">
    <source>
        <dbReference type="ARBA" id="ARBA00022679"/>
    </source>
</evidence>
<evidence type="ECO:0000256" key="8">
    <source>
        <dbReference type="ARBA" id="ARBA00022771"/>
    </source>
</evidence>
<keyword evidence="6 15" id="KW-0812">Transmembrane</keyword>
<evidence type="ECO:0000259" key="16">
    <source>
        <dbReference type="PROSITE" id="PS50089"/>
    </source>
</evidence>
<evidence type="ECO:0000256" key="4">
    <source>
        <dbReference type="ARBA" id="ARBA00012483"/>
    </source>
</evidence>
<gene>
    <name evidence="17" type="ORF">DCAR_0205584</name>
</gene>
<evidence type="ECO:0000256" key="1">
    <source>
        <dbReference type="ARBA" id="ARBA00000900"/>
    </source>
</evidence>
<keyword evidence="10" id="KW-0862">Zinc</keyword>
<evidence type="ECO:0000256" key="9">
    <source>
        <dbReference type="ARBA" id="ARBA00022786"/>
    </source>
</evidence>
<keyword evidence="11 15" id="KW-1133">Transmembrane helix</keyword>
<sequence>MYKFPYAGLSAGAKYGITIGAGLPGLFLLVCLSIYARKKINDRALIQQRHHVSDFPTTIALQPPRFAMGLDKLTIDSYPMTVLGESKRLPKPSDSTCAICLSEYQPNDTLRTVPECNHYFHSNCIDEWLKLNATCPICRNFPEGSLDRAAPPLSSSSSSTSLFSS</sequence>
<evidence type="ECO:0000256" key="3">
    <source>
        <dbReference type="ARBA" id="ARBA00004906"/>
    </source>
</evidence>
<dbReference type="SMART" id="SM00184">
    <property type="entry name" value="RING"/>
    <property type="match status" value="1"/>
</dbReference>
<comment type="similarity">
    <text evidence="13">Belongs to the RING-type zinc finger family. ATL subfamily.</text>
</comment>
<dbReference type="Proteomes" id="UP000077755">
    <property type="component" value="Chromosome 2"/>
</dbReference>
<evidence type="ECO:0000313" key="18">
    <source>
        <dbReference type="Proteomes" id="UP000077755"/>
    </source>
</evidence>
<dbReference type="PANTHER" id="PTHR46279">
    <property type="entry name" value="RING/U-BOX SUPERFAMILY PROTEIN"/>
    <property type="match status" value="1"/>
</dbReference>
<dbReference type="SUPFAM" id="SSF57850">
    <property type="entry name" value="RING/U-box"/>
    <property type="match status" value="1"/>
</dbReference>
<evidence type="ECO:0000256" key="2">
    <source>
        <dbReference type="ARBA" id="ARBA00004167"/>
    </source>
</evidence>
<feature type="transmembrane region" description="Helical" evidence="15">
    <location>
        <begin position="15"/>
        <end position="36"/>
    </location>
</feature>
<dbReference type="AlphaFoldDB" id="A0AAF0WCN2"/>
<feature type="domain" description="RING-type" evidence="16">
    <location>
        <begin position="97"/>
        <end position="139"/>
    </location>
</feature>
<evidence type="ECO:0000256" key="11">
    <source>
        <dbReference type="ARBA" id="ARBA00022989"/>
    </source>
</evidence>
<evidence type="ECO:0000256" key="7">
    <source>
        <dbReference type="ARBA" id="ARBA00022723"/>
    </source>
</evidence>
<keyword evidence="18" id="KW-1185">Reference proteome</keyword>
<keyword evidence="9" id="KW-0833">Ubl conjugation pathway</keyword>
<comment type="subcellular location">
    <subcellularLocation>
        <location evidence="2">Membrane</location>
        <topology evidence="2">Single-pass membrane protein</topology>
    </subcellularLocation>
</comment>
<protein>
    <recommendedName>
        <fullName evidence="4">RING-type E3 ubiquitin transferase</fullName>
        <ecNumber evidence="4">2.3.2.27</ecNumber>
    </recommendedName>
</protein>
<reference evidence="17" key="2">
    <citation type="submission" date="2022-03" db="EMBL/GenBank/DDBJ databases">
        <title>Draft title - Genomic analysis of global carrot germplasm unveils the trajectory of domestication and the origin of high carotenoid orange carrot.</title>
        <authorList>
            <person name="Iorizzo M."/>
            <person name="Ellison S."/>
            <person name="Senalik D."/>
            <person name="Macko-Podgorni A."/>
            <person name="Grzebelus D."/>
            <person name="Bostan H."/>
            <person name="Rolling W."/>
            <person name="Curaba J."/>
            <person name="Simon P."/>
        </authorList>
    </citation>
    <scope>NUCLEOTIDE SEQUENCE</scope>
    <source>
        <tissue evidence="17">Leaf</tissue>
    </source>
</reference>
<dbReference type="EMBL" id="CP093344">
    <property type="protein sequence ID" value="WOG86381.1"/>
    <property type="molecule type" value="Genomic_DNA"/>
</dbReference>
<keyword evidence="12 15" id="KW-0472">Membrane</keyword>
<evidence type="ECO:0000256" key="14">
    <source>
        <dbReference type="PROSITE-ProRule" id="PRU00175"/>
    </source>
</evidence>
<reference evidence="17" key="1">
    <citation type="journal article" date="2016" name="Nat. Genet.">
        <title>A high-quality carrot genome assembly provides new insights into carotenoid accumulation and asterid genome evolution.</title>
        <authorList>
            <person name="Iorizzo M."/>
            <person name="Ellison S."/>
            <person name="Senalik D."/>
            <person name="Zeng P."/>
            <person name="Satapoomin P."/>
            <person name="Huang J."/>
            <person name="Bowman M."/>
            <person name="Iovene M."/>
            <person name="Sanseverino W."/>
            <person name="Cavagnaro P."/>
            <person name="Yildiz M."/>
            <person name="Macko-Podgorni A."/>
            <person name="Moranska E."/>
            <person name="Grzebelus E."/>
            <person name="Grzebelus D."/>
            <person name="Ashrafi H."/>
            <person name="Zheng Z."/>
            <person name="Cheng S."/>
            <person name="Spooner D."/>
            <person name="Van Deynze A."/>
            <person name="Simon P."/>
        </authorList>
    </citation>
    <scope>NUCLEOTIDE SEQUENCE</scope>
    <source>
        <tissue evidence="17">Leaf</tissue>
    </source>
</reference>
<name>A0AAF0WCN2_DAUCS</name>
<comment type="catalytic activity">
    <reaction evidence="1">
        <text>S-ubiquitinyl-[E2 ubiquitin-conjugating enzyme]-L-cysteine + [acceptor protein]-L-lysine = [E2 ubiquitin-conjugating enzyme]-L-cysteine + N(6)-ubiquitinyl-[acceptor protein]-L-lysine.</text>
        <dbReference type="EC" id="2.3.2.27"/>
    </reaction>
</comment>
<keyword evidence="5" id="KW-0808">Transferase</keyword>
<accession>A0AAF0WCN2</accession>
<evidence type="ECO:0000256" key="15">
    <source>
        <dbReference type="SAM" id="Phobius"/>
    </source>
</evidence>
<organism evidence="17 18">
    <name type="scientific">Daucus carota subsp. sativus</name>
    <name type="common">Carrot</name>
    <dbReference type="NCBI Taxonomy" id="79200"/>
    <lineage>
        <taxon>Eukaryota</taxon>
        <taxon>Viridiplantae</taxon>
        <taxon>Streptophyta</taxon>
        <taxon>Embryophyta</taxon>
        <taxon>Tracheophyta</taxon>
        <taxon>Spermatophyta</taxon>
        <taxon>Magnoliopsida</taxon>
        <taxon>eudicotyledons</taxon>
        <taxon>Gunneridae</taxon>
        <taxon>Pentapetalae</taxon>
        <taxon>asterids</taxon>
        <taxon>campanulids</taxon>
        <taxon>Apiales</taxon>
        <taxon>Apiaceae</taxon>
        <taxon>Apioideae</taxon>
        <taxon>Scandiceae</taxon>
        <taxon>Daucinae</taxon>
        <taxon>Daucus</taxon>
        <taxon>Daucus sect. Daucus</taxon>
    </lineage>
</organism>
<evidence type="ECO:0000313" key="17">
    <source>
        <dbReference type="EMBL" id="WOG86381.1"/>
    </source>
</evidence>
<dbReference type="PROSITE" id="PS50089">
    <property type="entry name" value="ZF_RING_2"/>
    <property type="match status" value="1"/>
</dbReference>
<dbReference type="GO" id="GO:0016020">
    <property type="term" value="C:membrane"/>
    <property type="evidence" value="ECO:0007669"/>
    <property type="project" value="UniProtKB-SubCell"/>
</dbReference>
<dbReference type="EC" id="2.3.2.27" evidence="4"/>
<evidence type="ECO:0000256" key="13">
    <source>
        <dbReference type="ARBA" id="ARBA00024209"/>
    </source>
</evidence>
<dbReference type="Gene3D" id="3.30.40.10">
    <property type="entry name" value="Zinc/RING finger domain, C3HC4 (zinc finger)"/>
    <property type="match status" value="1"/>
</dbReference>
<evidence type="ECO:0000256" key="10">
    <source>
        <dbReference type="ARBA" id="ARBA00022833"/>
    </source>
</evidence>
<keyword evidence="8 14" id="KW-0863">Zinc-finger</keyword>
<keyword evidence="7" id="KW-0479">Metal-binding</keyword>
<dbReference type="Pfam" id="PF13639">
    <property type="entry name" value="zf-RING_2"/>
    <property type="match status" value="1"/>
</dbReference>
<dbReference type="GO" id="GO:0008270">
    <property type="term" value="F:zinc ion binding"/>
    <property type="evidence" value="ECO:0007669"/>
    <property type="project" value="UniProtKB-KW"/>
</dbReference>
<dbReference type="PANTHER" id="PTHR46279:SF31">
    <property type="entry name" value="RING-H2 FINGER PROTEIN ATL20-LIKE ISOFORM X1"/>
    <property type="match status" value="1"/>
</dbReference>
<dbReference type="InterPro" id="IPR013083">
    <property type="entry name" value="Znf_RING/FYVE/PHD"/>
</dbReference>
<evidence type="ECO:0000256" key="6">
    <source>
        <dbReference type="ARBA" id="ARBA00022692"/>
    </source>
</evidence>
<dbReference type="CDD" id="cd16461">
    <property type="entry name" value="RING-H2_EL5-like"/>
    <property type="match status" value="1"/>
</dbReference>
<evidence type="ECO:0000256" key="12">
    <source>
        <dbReference type="ARBA" id="ARBA00023136"/>
    </source>
</evidence>
<dbReference type="InterPro" id="IPR001841">
    <property type="entry name" value="Znf_RING"/>
</dbReference>
<dbReference type="InterPro" id="IPR046948">
    <property type="entry name" value="ATL20-22-like"/>
</dbReference>
<proteinExistence type="inferred from homology"/>
<dbReference type="GO" id="GO:0061630">
    <property type="term" value="F:ubiquitin protein ligase activity"/>
    <property type="evidence" value="ECO:0007669"/>
    <property type="project" value="UniProtKB-EC"/>
</dbReference>
<comment type="pathway">
    <text evidence="3">Protein modification; protein ubiquitination.</text>
</comment>